<evidence type="ECO:0000256" key="2">
    <source>
        <dbReference type="ARBA" id="ARBA00022801"/>
    </source>
</evidence>
<name>A0ABT6AFH7_9BURK</name>
<keyword evidence="7" id="KW-1185">Reference proteome</keyword>
<evidence type="ECO:0000256" key="1">
    <source>
        <dbReference type="ARBA" id="ARBA00022723"/>
    </source>
</evidence>
<keyword evidence="1" id="KW-0479">Metal-binding</keyword>
<protein>
    <submittedName>
        <fullName evidence="6">Phosphodiesterase</fullName>
    </submittedName>
</protein>
<dbReference type="PANTHER" id="PTHR42988:SF2">
    <property type="entry name" value="CYCLIC NUCLEOTIDE PHOSPHODIESTERASE CBUA0032-RELATED"/>
    <property type="match status" value="1"/>
</dbReference>
<dbReference type="Pfam" id="PF00149">
    <property type="entry name" value="Metallophos"/>
    <property type="match status" value="1"/>
</dbReference>
<dbReference type="PANTHER" id="PTHR42988">
    <property type="entry name" value="PHOSPHOHYDROLASE"/>
    <property type="match status" value="1"/>
</dbReference>
<comment type="caution">
    <text evidence="6">The sequence shown here is derived from an EMBL/GenBank/DDBJ whole genome shotgun (WGS) entry which is preliminary data.</text>
</comment>
<evidence type="ECO:0000313" key="6">
    <source>
        <dbReference type="EMBL" id="MDF3831353.1"/>
    </source>
</evidence>
<dbReference type="InterPro" id="IPR029052">
    <property type="entry name" value="Metallo-depent_PP-like"/>
</dbReference>
<dbReference type="SUPFAM" id="SSF56300">
    <property type="entry name" value="Metallo-dependent phosphatases"/>
    <property type="match status" value="1"/>
</dbReference>
<organism evidence="6 7">
    <name type="scientific">Cupriavidus basilensis</name>
    <dbReference type="NCBI Taxonomy" id="68895"/>
    <lineage>
        <taxon>Bacteria</taxon>
        <taxon>Pseudomonadati</taxon>
        <taxon>Pseudomonadota</taxon>
        <taxon>Betaproteobacteria</taxon>
        <taxon>Burkholderiales</taxon>
        <taxon>Burkholderiaceae</taxon>
        <taxon>Cupriavidus</taxon>
    </lineage>
</organism>
<keyword evidence="3" id="KW-0408">Iron</keyword>
<evidence type="ECO:0000256" key="3">
    <source>
        <dbReference type="ARBA" id="ARBA00023004"/>
    </source>
</evidence>
<dbReference type="InterPro" id="IPR042283">
    <property type="entry name" value="GpdQ_catalytic"/>
</dbReference>
<feature type="domain" description="Calcineurin-like phosphoesterase" evidence="5">
    <location>
        <begin position="20"/>
        <end position="217"/>
    </location>
</feature>
<dbReference type="CDD" id="cd07402">
    <property type="entry name" value="MPP_GpdQ"/>
    <property type="match status" value="1"/>
</dbReference>
<comment type="similarity">
    <text evidence="4">Belongs to the cyclic nucleotide phosphodiesterase class-III family.</text>
</comment>
<keyword evidence="2" id="KW-0378">Hydrolase</keyword>
<proteinExistence type="inferred from homology"/>
<dbReference type="InterPro" id="IPR004843">
    <property type="entry name" value="Calcineurin-like_PHP"/>
</dbReference>
<evidence type="ECO:0000256" key="4">
    <source>
        <dbReference type="ARBA" id="ARBA00025742"/>
    </source>
</evidence>
<accession>A0ABT6AFH7</accession>
<dbReference type="Gene3D" id="3.30.750.180">
    <property type="entry name" value="GpdQ, beta-strand dimerisation domain"/>
    <property type="match status" value="1"/>
</dbReference>
<reference evidence="6 7" key="1">
    <citation type="submission" date="2023-03" db="EMBL/GenBank/DDBJ databases">
        <title>Draft assemblies of triclosan tolerant bacteria isolated from returned activated sludge.</title>
        <authorList>
            <person name="Van Hamelsveld S."/>
        </authorList>
    </citation>
    <scope>NUCLEOTIDE SEQUENCE [LARGE SCALE GENOMIC DNA]</scope>
    <source>
        <strain evidence="6 7">GW210010_S58</strain>
    </source>
</reference>
<evidence type="ECO:0000259" key="5">
    <source>
        <dbReference type="Pfam" id="PF00149"/>
    </source>
</evidence>
<dbReference type="Proteomes" id="UP001216674">
    <property type="component" value="Unassembled WGS sequence"/>
</dbReference>
<dbReference type="InterPro" id="IPR050884">
    <property type="entry name" value="CNP_phosphodiesterase-III"/>
</dbReference>
<gene>
    <name evidence="6" type="ORF">P3W85_00020</name>
</gene>
<sequence length="293" mass="31833">MNTSFPDGAGPAAPDGSYLLAQITDLHIKAGGKLSYRMVDTAGALQRCIDTLLAAPQRPDAVIVTGDLVDFGAEEEYRFLRGILQRLPMPVRLLPGNHDHRATLRRVFADHDYLCAAGDGDAPIHYSVEAGPLRLVAFDCTVPGMPGGRVDPAALPWLEAALSAEPERPTLLMLHHPPFYTGIGHMDQQGLADAALLEAVVRRHPQIERVLCGHLHRHIVRRFGGTLAMTAPGPAHQVTLDLDPQAASRFRMEPPGYLLHWWHPAHGLVTHAAVIGEFGADHPFFDASGKLID</sequence>
<dbReference type="RefSeq" id="WP_276263253.1">
    <property type="nucleotide sequence ID" value="NZ_JARJLM010000001.1"/>
</dbReference>
<dbReference type="EMBL" id="JARJLM010000001">
    <property type="protein sequence ID" value="MDF3831353.1"/>
    <property type="molecule type" value="Genomic_DNA"/>
</dbReference>
<evidence type="ECO:0000313" key="7">
    <source>
        <dbReference type="Proteomes" id="UP001216674"/>
    </source>
</evidence>
<dbReference type="Gene3D" id="3.60.21.40">
    <property type="entry name" value="GpdQ, catalytic alpha/beta sandwich domain"/>
    <property type="match status" value="1"/>
</dbReference>
<dbReference type="InterPro" id="IPR026575">
    <property type="entry name" value="GpdQ/CpdA-like"/>
</dbReference>
<dbReference type="InterPro" id="IPR042281">
    <property type="entry name" value="GpdQ_beta-strand"/>
</dbReference>